<dbReference type="EMBL" id="GL945436">
    <property type="protein sequence ID" value="EGO22972.1"/>
    <property type="molecule type" value="Genomic_DNA"/>
</dbReference>
<dbReference type="AlphaFoldDB" id="F8P1E3"/>
<sequence length="49" mass="5310">TGKFGHPITPSCTCASTIKARHTAYCSPRRNPFVPSIGSRVHIPAVHDH</sequence>
<dbReference type="KEGG" id="sla:SERLADRAFT_350212"/>
<name>F8P1E3_SERL9</name>
<dbReference type="RefSeq" id="XP_007320212.1">
    <property type="nucleotide sequence ID" value="XM_007320150.1"/>
</dbReference>
<dbReference type="HOGENOM" id="CLU_3147336_0_0_1"/>
<reference evidence="1" key="1">
    <citation type="submission" date="2011-04" db="EMBL/GenBank/DDBJ databases">
        <title>Evolution of plant cell wall degrading machinery underlies the functional diversity of forest fungi.</title>
        <authorList>
            <consortium name="US DOE Joint Genome Institute (JGI-PGF)"/>
            <person name="Eastwood D.C."/>
            <person name="Floudas D."/>
            <person name="Binder M."/>
            <person name="Majcherczyk A."/>
            <person name="Schneider P."/>
            <person name="Aerts A."/>
            <person name="Asiegbu F.O."/>
            <person name="Baker S.E."/>
            <person name="Barry K."/>
            <person name="Bendiksby M."/>
            <person name="Blumentritt M."/>
            <person name="Coutinho P.M."/>
            <person name="Cullen D."/>
            <person name="Cullen D."/>
            <person name="Gathman A."/>
            <person name="Goodell B."/>
            <person name="Henrissat B."/>
            <person name="Ihrmark K."/>
            <person name="Kauserud H."/>
            <person name="Kohler A."/>
            <person name="LaButti K."/>
            <person name="Lapidus A."/>
            <person name="Lavin J.L."/>
            <person name="Lee Y.-H."/>
            <person name="Lindquist E."/>
            <person name="Lilly W."/>
            <person name="Lucas S."/>
            <person name="Morin E."/>
            <person name="Murat C."/>
            <person name="Oguiza J.A."/>
            <person name="Park J."/>
            <person name="Pisabarro A.G."/>
            <person name="Riley R."/>
            <person name="Rosling A."/>
            <person name="Salamov A."/>
            <person name="Schmidt O."/>
            <person name="Schmutz J."/>
            <person name="Skrede I."/>
            <person name="Stenlid J."/>
            <person name="Wiebenga A."/>
            <person name="Xie X."/>
            <person name="Kues U."/>
            <person name="Hibbett D.S."/>
            <person name="Hoffmeister D."/>
            <person name="Hogberg N."/>
            <person name="Martin F."/>
            <person name="Grigoriev I.V."/>
            <person name="Watkinson S.C."/>
        </authorList>
    </citation>
    <scope>NUCLEOTIDE SEQUENCE</scope>
    <source>
        <strain evidence="1">S7.9</strain>
    </source>
</reference>
<organism>
    <name type="scientific">Serpula lacrymans var. lacrymans (strain S7.9)</name>
    <name type="common">Dry rot fungus</name>
    <dbReference type="NCBI Taxonomy" id="578457"/>
    <lineage>
        <taxon>Eukaryota</taxon>
        <taxon>Fungi</taxon>
        <taxon>Dikarya</taxon>
        <taxon>Basidiomycota</taxon>
        <taxon>Agaricomycotina</taxon>
        <taxon>Agaricomycetes</taxon>
        <taxon>Agaricomycetidae</taxon>
        <taxon>Boletales</taxon>
        <taxon>Coniophorineae</taxon>
        <taxon>Serpulaceae</taxon>
        <taxon>Serpula</taxon>
    </lineage>
</organism>
<gene>
    <name evidence="1" type="ORF">SERLADRAFT_350212</name>
</gene>
<accession>F8P1E3</accession>
<dbReference type="GeneID" id="18809245"/>
<proteinExistence type="predicted"/>
<feature type="non-terminal residue" evidence="1">
    <location>
        <position position="1"/>
    </location>
</feature>
<dbReference type="OrthoDB" id="10485757at2759"/>
<evidence type="ECO:0000313" key="1">
    <source>
        <dbReference type="EMBL" id="EGO22972.1"/>
    </source>
</evidence>
<dbReference type="Proteomes" id="UP000008064">
    <property type="component" value="Unassembled WGS sequence"/>
</dbReference>
<protein>
    <submittedName>
        <fullName evidence="1">Uncharacterized protein</fullName>
    </submittedName>
</protein>